<dbReference type="SUPFAM" id="SSF111369">
    <property type="entry name" value="HlyD-like secretion proteins"/>
    <property type="match status" value="1"/>
</dbReference>
<feature type="coiled-coil region" evidence="10">
    <location>
        <begin position="284"/>
        <end position="311"/>
    </location>
</feature>
<feature type="domain" description="CyaD-like alpha-helical hairpin" evidence="11">
    <location>
        <begin position="121"/>
        <end position="314"/>
    </location>
</feature>
<evidence type="ECO:0000256" key="1">
    <source>
        <dbReference type="ARBA" id="ARBA00004377"/>
    </source>
</evidence>
<keyword evidence="3 9" id="KW-0813">Transport</keyword>
<evidence type="ECO:0000256" key="2">
    <source>
        <dbReference type="ARBA" id="ARBA00009477"/>
    </source>
</evidence>
<dbReference type="Pfam" id="PF25988">
    <property type="entry name" value="HH_CyaD"/>
    <property type="match status" value="1"/>
</dbReference>
<evidence type="ECO:0000256" key="9">
    <source>
        <dbReference type="RuleBase" id="RU365093"/>
    </source>
</evidence>
<keyword evidence="6 9" id="KW-0812">Transmembrane</keyword>
<accession>A0A545TMY0</accession>
<dbReference type="GO" id="GO:0005886">
    <property type="term" value="C:plasma membrane"/>
    <property type="evidence" value="ECO:0007669"/>
    <property type="project" value="UniProtKB-SubCell"/>
</dbReference>
<dbReference type="InterPro" id="IPR010129">
    <property type="entry name" value="T1SS_HlyD"/>
</dbReference>
<dbReference type="RefSeq" id="WP_142897923.1">
    <property type="nucleotide sequence ID" value="NZ_ML660057.1"/>
</dbReference>
<feature type="coiled-coil region" evidence="10">
    <location>
        <begin position="175"/>
        <end position="202"/>
    </location>
</feature>
<keyword evidence="8 9" id="KW-0472">Membrane</keyword>
<evidence type="ECO:0000256" key="6">
    <source>
        <dbReference type="ARBA" id="ARBA00022692"/>
    </source>
</evidence>
<feature type="transmembrane region" description="Helical" evidence="9">
    <location>
        <begin position="52"/>
        <end position="70"/>
    </location>
</feature>
<dbReference type="InterPro" id="IPR058982">
    <property type="entry name" value="Beta-barrel_AprE"/>
</dbReference>
<dbReference type="Gene3D" id="2.40.50.100">
    <property type="match status" value="1"/>
</dbReference>
<dbReference type="Gene3D" id="2.40.30.170">
    <property type="match status" value="1"/>
</dbReference>
<evidence type="ECO:0000313" key="14">
    <source>
        <dbReference type="Proteomes" id="UP000315252"/>
    </source>
</evidence>
<evidence type="ECO:0000256" key="5">
    <source>
        <dbReference type="ARBA" id="ARBA00022519"/>
    </source>
</evidence>
<comment type="similarity">
    <text evidence="2 9">Belongs to the membrane fusion protein (MFP) (TC 8.A.1) family.</text>
</comment>
<dbReference type="GO" id="GO:0015031">
    <property type="term" value="P:protein transport"/>
    <property type="evidence" value="ECO:0007669"/>
    <property type="project" value="InterPro"/>
</dbReference>
<evidence type="ECO:0000313" key="13">
    <source>
        <dbReference type="EMBL" id="TQV78590.1"/>
    </source>
</evidence>
<reference evidence="13 14" key="1">
    <citation type="submission" date="2019-06" db="EMBL/GenBank/DDBJ databases">
        <title>Whole genome sequence for Rhodospirillaceae sp. R148.</title>
        <authorList>
            <person name="Wang G."/>
        </authorList>
    </citation>
    <scope>NUCLEOTIDE SEQUENCE [LARGE SCALE GENOMIC DNA]</scope>
    <source>
        <strain evidence="13 14">R148</strain>
    </source>
</reference>
<comment type="subcellular location">
    <subcellularLocation>
        <location evidence="1 9">Cell inner membrane</location>
        <topology evidence="1 9">Single-pass membrane protein</topology>
    </subcellularLocation>
</comment>
<dbReference type="PANTHER" id="PTHR30386">
    <property type="entry name" value="MEMBRANE FUSION SUBUNIT OF EMRAB-TOLC MULTIDRUG EFFLUX PUMP"/>
    <property type="match status" value="1"/>
</dbReference>
<evidence type="ECO:0000259" key="12">
    <source>
        <dbReference type="Pfam" id="PF26002"/>
    </source>
</evidence>
<evidence type="ECO:0000256" key="8">
    <source>
        <dbReference type="ARBA" id="ARBA00023136"/>
    </source>
</evidence>
<dbReference type="Proteomes" id="UP000315252">
    <property type="component" value="Unassembled WGS sequence"/>
</dbReference>
<evidence type="ECO:0000256" key="10">
    <source>
        <dbReference type="SAM" id="Coils"/>
    </source>
</evidence>
<organism evidence="13 14">
    <name type="scientific">Denitrobaculum tricleocarpae</name>
    <dbReference type="NCBI Taxonomy" id="2591009"/>
    <lineage>
        <taxon>Bacteria</taxon>
        <taxon>Pseudomonadati</taxon>
        <taxon>Pseudomonadota</taxon>
        <taxon>Alphaproteobacteria</taxon>
        <taxon>Rhodospirillales</taxon>
        <taxon>Rhodospirillaceae</taxon>
        <taxon>Denitrobaculum</taxon>
    </lineage>
</organism>
<evidence type="ECO:0000256" key="4">
    <source>
        <dbReference type="ARBA" id="ARBA00022475"/>
    </source>
</evidence>
<dbReference type="EMBL" id="VHSH01000006">
    <property type="protein sequence ID" value="TQV78590.1"/>
    <property type="molecule type" value="Genomic_DNA"/>
</dbReference>
<evidence type="ECO:0000259" key="11">
    <source>
        <dbReference type="Pfam" id="PF25988"/>
    </source>
</evidence>
<keyword evidence="4 9" id="KW-1003">Cell membrane</keyword>
<comment type="caution">
    <text evidence="13">The sequence shown here is derived from an EMBL/GenBank/DDBJ whole genome shotgun (WGS) entry which is preliminary data.</text>
</comment>
<sequence>MFAGIRQAGAVWRASVAEERKQPKAKLKGQELEFLPAAVEILETPASPVGRAVVFVIATLFVATIAWGWFGKIDTEAVAQGKIIPGGRVKVIQPLEIGVVRNIHVRDGQSVKAGDLLIELDPTESDANQERLAQDLVAARLDVARLTAMMQREEDPMTAFRAPRGISPVMAATSQALLEEKLHEHEAQLASIDSEISERKAERAMTQANIKKLSGMVPLLAERVAALETLAAKKFGTRSAFLQLKQDLVEAEGNLSIEKHRVTEASAGIETLQRRRASLIAGFRAEANQELAEALQRVSGLAQELRKAEERNRLRHLTAPVDGVVQQLAVHTVGGVVQPAQSLMVIVPGDQPLEIEANVLNKDIGFVEAGQSAEIKVESFTFTKYGLLHGEVMQVSADAIQDEKEGLLYTAKVAMDDDRILVGDKWVPLTPGMAVTVEVKTGHRRAIEYFLHPFLKYQDEALKER</sequence>
<keyword evidence="10" id="KW-0175">Coiled coil</keyword>
<dbReference type="NCBIfam" id="TIGR01843">
    <property type="entry name" value="type_I_hlyD"/>
    <property type="match status" value="1"/>
</dbReference>
<dbReference type="InterPro" id="IPR050739">
    <property type="entry name" value="MFP"/>
</dbReference>
<feature type="domain" description="AprE-like beta-barrel" evidence="12">
    <location>
        <begin position="353"/>
        <end position="442"/>
    </location>
</feature>
<keyword evidence="7 9" id="KW-1133">Transmembrane helix</keyword>
<dbReference type="InterPro" id="IPR059040">
    <property type="entry name" value="HH_CyaD-like"/>
</dbReference>
<gene>
    <name evidence="13" type="ORF">FKG95_18735</name>
</gene>
<dbReference type="PANTHER" id="PTHR30386:SF27">
    <property type="entry name" value="MEMBRANE FUSION PROTEIN (MFP) FAMILY PROTEIN"/>
    <property type="match status" value="1"/>
</dbReference>
<keyword evidence="14" id="KW-1185">Reference proteome</keyword>
<dbReference type="Pfam" id="PF26002">
    <property type="entry name" value="Beta-barrel_AprE"/>
    <property type="match status" value="1"/>
</dbReference>
<protein>
    <recommendedName>
        <fullName evidence="9">Membrane fusion protein (MFP) family protein</fullName>
    </recommendedName>
</protein>
<dbReference type="AlphaFoldDB" id="A0A545TMY0"/>
<name>A0A545TMY0_9PROT</name>
<evidence type="ECO:0000256" key="7">
    <source>
        <dbReference type="ARBA" id="ARBA00022989"/>
    </source>
</evidence>
<dbReference type="PRINTS" id="PR01490">
    <property type="entry name" value="RTXTOXIND"/>
</dbReference>
<proteinExistence type="inferred from homology"/>
<evidence type="ECO:0000256" key="3">
    <source>
        <dbReference type="ARBA" id="ARBA00022448"/>
    </source>
</evidence>
<keyword evidence="5 9" id="KW-0997">Cell inner membrane</keyword>
<dbReference type="OrthoDB" id="9810980at2"/>